<protein>
    <submittedName>
        <fullName evidence="3">DUF2807 domain-containing protein</fullName>
    </submittedName>
</protein>
<accession>A0ABR9XD95</accession>
<dbReference type="RefSeq" id="WP_194104763.1">
    <property type="nucleotide sequence ID" value="NZ_JADFFM010000001.1"/>
</dbReference>
<proteinExistence type="predicted"/>
<organism evidence="3 4">
    <name type="scientific">Mucilaginibacter boryungensis</name>
    <dbReference type="NCBI Taxonomy" id="768480"/>
    <lineage>
        <taxon>Bacteria</taxon>
        <taxon>Pseudomonadati</taxon>
        <taxon>Bacteroidota</taxon>
        <taxon>Sphingobacteriia</taxon>
        <taxon>Sphingobacteriales</taxon>
        <taxon>Sphingobacteriaceae</taxon>
        <taxon>Mucilaginibacter</taxon>
    </lineage>
</organism>
<reference evidence="3 4" key="1">
    <citation type="submission" date="2020-10" db="EMBL/GenBank/DDBJ databases">
        <title>Mucilaginibacter mali sp. nov., isolated from rhizosphere soil of apple orchard.</title>
        <authorList>
            <person name="Lee J.-S."/>
            <person name="Kim H.S."/>
            <person name="Kim J.-S."/>
        </authorList>
    </citation>
    <scope>NUCLEOTIDE SEQUENCE [LARGE SCALE GENOMIC DNA]</scope>
    <source>
        <strain evidence="3 4">KCTC 23157</strain>
    </source>
</reference>
<feature type="domain" description="Putative auto-transporter adhesin head GIN" evidence="2">
    <location>
        <begin position="40"/>
        <end position="196"/>
    </location>
</feature>
<sequence>MKTNILTIAALFIIATIIAAPASAATKKDHSGTVITEAANFNKIEVRGNVEVYLTNGDANSVKALNNYYGESALVQNQNGTLRISSYSKDALVVYVTAADLRALSVYDNAIVKTGKDFSTIDLDVNLFDNASATLDLEAYNANITVNDRAKANLTGNVANCDMQINQSSTLNSTNFVAEHITKKVNGREVAVKSNQELAII</sequence>
<comment type="caution">
    <text evidence="3">The sequence shown here is derived from an EMBL/GenBank/DDBJ whole genome shotgun (WGS) entry which is preliminary data.</text>
</comment>
<dbReference type="Gene3D" id="2.160.20.120">
    <property type="match status" value="1"/>
</dbReference>
<feature type="signal peptide" evidence="1">
    <location>
        <begin position="1"/>
        <end position="24"/>
    </location>
</feature>
<evidence type="ECO:0000256" key="1">
    <source>
        <dbReference type="SAM" id="SignalP"/>
    </source>
</evidence>
<dbReference type="Pfam" id="PF10988">
    <property type="entry name" value="DUF2807"/>
    <property type="match status" value="1"/>
</dbReference>
<keyword evidence="1" id="KW-0732">Signal</keyword>
<gene>
    <name evidence="3" type="ORF">IRJ18_03275</name>
</gene>
<dbReference type="EMBL" id="JADFFM010000001">
    <property type="protein sequence ID" value="MBE9665369.1"/>
    <property type="molecule type" value="Genomic_DNA"/>
</dbReference>
<name>A0ABR9XD95_9SPHI</name>
<evidence type="ECO:0000313" key="3">
    <source>
        <dbReference type="EMBL" id="MBE9665369.1"/>
    </source>
</evidence>
<dbReference type="InterPro" id="IPR021255">
    <property type="entry name" value="DUF2807"/>
</dbReference>
<feature type="chain" id="PRO_5045833735" evidence="1">
    <location>
        <begin position="25"/>
        <end position="201"/>
    </location>
</feature>
<dbReference type="Proteomes" id="UP000632774">
    <property type="component" value="Unassembled WGS sequence"/>
</dbReference>
<evidence type="ECO:0000313" key="4">
    <source>
        <dbReference type="Proteomes" id="UP000632774"/>
    </source>
</evidence>
<keyword evidence="4" id="KW-1185">Reference proteome</keyword>
<evidence type="ECO:0000259" key="2">
    <source>
        <dbReference type="Pfam" id="PF10988"/>
    </source>
</evidence>